<evidence type="ECO:0000259" key="4">
    <source>
        <dbReference type="PROSITE" id="PS50839"/>
    </source>
</evidence>
<gene>
    <name evidence="6" type="ORF">MoryE10_31690</name>
</gene>
<comment type="cofactor">
    <cofactor evidence="1">
        <name>Mg(2+)</name>
        <dbReference type="ChEBI" id="CHEBI:18420"/>
    </cofactor>
</comment>
<dbReference type="GO" id="GO:0003824">
    <property type="term" value="F:catalytic activity"/>
    <property type="evidence" value="ECO:0007669"/>
    <property type="project" value="UniProtKB-ARBA"/>
</dbReference>
<dbReference type="PROSITE" id="PS50113">
    <property type="entry name" value="PAC"/>
    <property type="match status" value="1"/>
</dbReference>
<sequence>MRHVSGNRLPRAHLGALHLEYLLPWLALLASLAVAQQLWRGAQESAQRDLWVRFDFRVRELAGDVEHRMSAYEHVLAGVQGLFAASRRVDREEFRAYVAALDLARNYPGIQGVGFAQAVPAQQKTSHLAAVRRDGFPAYAVRPEGQRDAYAPLVYIEPFDGPNLNAFGYDIYSEPIRRAAMDAARDSDRAAITGKIRLSVETGPHAQAGFQMLLPVYQTNARHDGLASRRANLLGWIVGLFRMDDLMAGIFGVHAAELGVEIYDGDSLEDAALLHRSANLGRGGDAARLHSIRHLEIAGHPWTIKVYSQGNFEGTHDEDKPTFVAIAGVGVSLSLALLVWFALHWKQQATLAQRYATAIRTSIDGYLVADCRGRIVEANAALAYMTGYTEQELLALGIADMEALATPEEIARHFEKMMAAGADRFQTRWKRKDGAHIDVEVSATYMRTRHSQCIYAFVQDVTERCSREAALRLAATVYSAVDEAVMVTSRDNRIIAVNPAFAAITGYAPEEVIGKNPHLLSSGAHPPAFYDELYATLAATGCWNGEIVNRRKNGELFNEWLSIKQVRDDKGRLTHHVAVFSDISERKATERRMHHMAHYDVLTDLPNRTLLTDRIQQALAQARREEAALALMFIDLDRFKPVNDTLGHAVGDLLLKEVAIRLQECVRESDTVSRLGGDEFVVLLPTLDVAADALLVAEKILQALAAPFALAGHYIRISSSIGIAVYPEHGDDEIQLLKNADTAMYYAKKSGRNNAKFYQPEMAAPVP</sequence>
<name>A0A8D4VQD0_9GAMM</name>
<evidence type="ECO:0000259" key="3">
    <source>
        <dbReference type="PROSITE" id="PS50113"/>
    </source>
</evidence>
<dbReference type="InterPro" id="IPR052163">
    <property type="entry name" value="DGC-Regulatory_Protein"/>
</dbReference>
<dbReference type="InterPro" id="IPR001610">
    <property type="entry name" value="PAC"/>
</dbReference>
<dbReference type="EMBL" id="AP019782">
    <property type="protein sequence ID" value="BBL72563.1"/>
    <property type="molecule type" value="Genomic_DNA"/>
</dbReference>
<dbReference type="SMART" id="SM00086">
    <property type="entry name" value="PAC"/>
    <property type="match status" value="2"/>
</dbReference>
<dbReference type="NCBIfam" id="TIGR00254">
    <property type="entry name" value="GGDEF"/>
    <property type="match status" value="1"/>
</dbReference>
<dbReference type="PROSITE" id="PS50887">
    <property type="entry name" value="GGDEF"/>
    <property type="match status" value="1"/>
</dbReference>
<dbReference type="PROSITE" id="PS50112">
    <property type="entry name" value="PAS"/>
    <property type="match status" value="2"/>
</dbReference>
<dbReference type="InterPro" id="IPR000014">
    <property type="entry name" value="PAS"/>
</dbReference>
<evidence type="ECO:0008006" key="8">
    <source>
        <dbReference type="Google" id="ProtNLM"/>
    </source>
</evidence>
<accession>A0A8D4VQD0</accession>
<dbReference type="KEGG" id="moz:MoryE10_31690"/>
<proteinExistence type="predicted"/>
<evidence type="ECO:0000256" key="1">
    <source>
        <dbReference type="ARBA" id="ARBA00001946"/>
    </source>
</evidence>
<feature type="domain" description="PAS" evidence="2">
    <location>
        <begin position="351"/>
        <end position="394"/>
    </location>
</feature>
<dbReference type="InterPro" id="IPR006189">
    <property type="entry name" value="CHASE_dom"/>
</dbReference>
<evidence type="ECO:0000313" key="6">
    <source>
        <dbReference type="EMBL" id="BBL72563.1"/>
    </source>
</evidence>
<feature type="domain" description="CHASE" evidence="4">
    <location>
        <begin position="85"/>
        <end position="305"/>
    </location>
</feature>
<dbReference type="SMART" id="SM00267">
    <property type="entry name" value="GGDEF"/>
    <property type="match status" value="1"/>
</dbReference>
<dbReference type="Pfam" id="PF00990">
    <property type="entry name" value="GGDEF"/>
    <property type="match status" value="1"/>
</dbReference>
<dbReference type="InterPro" id="IPR000700">
    <property type="entry name" value="PAS-assoc_C"/>
</dbReference>
<dbReference type="CDD" id="cd00130">
    <property type="entry name" value="PAS"/>
    <property type="match status" value="2"/>
</dbReference>
<evidence type="ECO:0000259" key="2">
    <source>
        <dbReference type="PROSITE" id="PS50112"/>
    </source>
</evidence>
<evidence type="ECO:0000313" key="7">
    <source>
        <dbReference type="Proteomes" id="UP000824988"/>
    </source>
</evidence>
<dbReference type="Pfam" id="PF03924">
    <property type="entry name" value="CHASE"/>
    <property type="match status" value="1"/>
</dbReference>
<feature type="domain" description="PAS" evidence="2">
    <location>
        <begin position="470"/>
        <end position="526"/>
    </location>
</feature>
<protein>
    <recommendedName>
        <fullName evidence="8">Diguanylate cyclase</fullName>
    </recommendedName>
</protein>
<dbReference type="PROSITE" id="PS50839">
    <property type="entry name" value="CHASE"/>
    <property type="match status" value="1"/>
</dbReference>
<dbReference type="CDD" id="cd01949">
    <property type="entry name" value="GGDEF"/>
    <property type="match status" value="1"/>
</dbReference>
<dbReference type="Pfam" id="PF13426">
    <property type="entry name" value="PAS_9"/>
    <property type="match status" value="2"/>
</dbReference>
<dbReference type="PANTHER" id="PTHR46663">
    <property type="entry name" value="DIGUANYLATE CYCLASE DGCT-RELATED"/>
    <property type="match status" value="1"/>
</dbReference>
<reference evidence="6" key="1">
    <citation type="submission" date="2019-06" db="EMBL/GenBank/DDBJ databases">
        <title>Complete genome sequence of Methylogaea oryzae strain JCM16910.</title>
        <authorList>
            <person name="Asakawa S."/>
        </authorList>
    </citation>
    <scope>NUCLEOTIDE SEQUENCE</scope>
    <source>
        <strain evidence="6">E10</strain>
    </source>
</reference>
<organism evidence="6 7">
    <name type="scientific">Methylogaea oryzae</name>
    <dbReference type="NCBI Taxonomy" id="1295382"/>
    <lineage>
        <taxon>Bacteria</taxon>
        <taxon>Pseudomonadati</taxon>
        <taxon>Pseudomonadota</taxon>
        <taxon>Gammaproteobacteria</taxon>
        <taxon>Methylococcales</taxon>
        <taxon>Methylococcaceae</taxon>
        <taxon>Methylogaea</taxon>
    </lineage>
</organism>
<dbReference type="Proteomes" id="UP000824988">
    <property type="component" value="Chromosome"/>
</dbReference>
<dbReference type="PANTHER" id="PTHR46663:SF3">
    <property type="entry name" value="SLL0267 PROTEIN"/>
    <property type="match status" value="1"/>
</dbReference>
<dbReference type="SMART" id="SM01079">
    <property type="entry name" value="CHASE"/>
    <property type="match status" value="1"/>
</dbReference>
<dbReference type="NCBIfam" id="TIGR00229">
    <property type="entry name" value="sensory_box"/>
    <property type="match status" value="2"/>
</dbReference>
<keyword evidence="7" id="KW-1185">Reference proteome</keyword>
<evidence type="ECO:0000259" key="5">
    <source>
        <dbReference type="PROSITE" id="PS50887"/>
    </source>
</evidence>
<dbReference type="RefSeq" id="WP_221047630.1">
    <property type="nucleotide sequence ID" value="NZ_AP019782.1"/>
</dbReference>
<dbReference type="FunFam" id="3.30.70.270:FF:000001">
    <property type="entry name" value="Diguanylate cyclase domain protein"/>
    <property type="match status" value="1"/>
</dbReference>
<dbReference type="SMART" id="SM00091">
    <property type="entry name" value="PAS"/>
    <property type="match status" value="2"/>
</dbReference>
<dbReference type="AlphaFoldDB" id="A0A8D4VQD0"/>
<feature type="domain" description="GGDEF" evidence="5">
    <location>
        <begin position="627"/>
        <end position="760"/>
    </location>
</feature>
<feature type="domain" description="PAC" evidence="3">
    <location>
        <begin position="543"/>
        <end position="595"/>
    </location>
</feature>
<dbReference type="InterPro" id="IPR000160">
    <property type="entry name" value="GGDEF_dom"/>
</dbReference>